<sequence>MRWLAILLMLTVVSARREECQEEDYISVRPCYDPTHFFRPSFNSLGYSQKHFSLLKLLIVHFPAFVQFLSADDVIERIARSYEEDAGPKHEKPRPLRFGR</sequence>
<dbReference type="EMBL" id="KI659683">
    <property type="protein sequence ID" value="ETN78977.1"/>
    <property type="molecule type" value="Genomic_DNA"/>
</dbReference>
<proteinExistence type="predicted"/>
<dbReference type="KEGG" id="nai:NECAME_00350"/>
<dbReference type="GeneID" id="25340394"/>
<keyword evidence="3" id="KW-1185">Reference proteome</keyword>
<evidence type="ECO:0000313" key="2">
    <source>
        <dbReference type="EMBL" id="ETN78977.1"/>
    </source>
</evidence>
<feature type="signal peptide" evidence="1">
    <location>
        <begin position="1"/>
        <end position="15"/>
    </location>
</feature>
<dbReference type="Proteomes" id="UP000053676">
    <property type="component" value="Unassembled WGS sequence"/>
</dbReference>
<reference evidence="3" key="1">
    <citation type="journal article" date="2014" name="Nat. Genet.">
        <title>Genome of the human hookworm Necator americanus.</title>
        <authorList>
            <person name="Tang Y.T."/>
            <person name="Gao X."/>
            <person name="Rosa B.A."/>
            <person name="Abubucker S."/>
            <person name="Hallsworth-Pepin K."/>
            <person name="Martin J."/>
            <person name="Tyagi R."/>
            <person name="Heizer E."/>
            <person name="Zhang X."/>
            <person name="Bhonagiri-Palsikar V."/>
            <person name="Minx P."/>
            <person name="Warren W.C."/>
            <person name="Wang Q."/>
            <person name="Zhan B."/>
            <person name="Hotez P.J."/>
            <person name="Sternberg P.W."/>
            <person name="Dougall A."/>
            <person name="Gaze S.T."/>
            <person name="Mulvenna J."/>
            <person name="Sotillo J."/>
            <person name="Ranganathan S."/>
            <person name="Rabelo E.M."/>
            <person name="Wilson R.K."/>
            <person name="Felgner P.L."/>
            <person name="Bethony J."/>
            <person name="Hawdon J.M."/>
            <person name="Gasser R.B."/>
            <person name="Loukas A."/>
            <person name="Mitreva M."/>
        </authorList>
    </citation>
    <scope>NUCLEOTIDE SEQUENCE [LARGE SCALE GENOMIC DNA]</scope>
</reference>
<accession>W2TD85</accession>
<feature type="chain" id="PRO_5012294233" evidence="1">
    <location>
        <begin position="16"/>
        <end position="100"/>
    </location>
</feature>
<name>W2TD85_NECAM</name>
<evidence type="ECO:0000256" key="1">
    <source>
        <dbReference type="SAM" id="SignalP"/>
    </source>
</evidence>
<keyword evidence="1" id="KW-0732">Signal</keyword>
<protein>
    <submittedName>
        <fullName evidence="2">Uncharacterized protein</fullName>
    </submittedName>
</protein>
<evidence type="ECO:0000313" key="3">
    <source>
        <dbReference type="Proteomes" id="UP000053676"/>
    </source>
</evidence>
<dbReference type="OrthoDB" id="10542835at2759"/>
<organism evidence="2 3">
    <name type="scientific">Necator americanus</name>
    <name type="common">Human hookworm</name>
    <dbReference type="NCBI Taxonomy" id="51031"/>
    <lineage>
        <taxon>Eukaryota</taxon>
        <taxon>Metazoa</taxon>
        <taxon>Ecdysozoa</taxon>
        <taxon>Nematoda</taxon>
        <taxon>Chromadorea</taxon>
        <taxon>Rhabditida</taxon>
        <taxon>Rhabditina</taxon>
        <taxon>Rhabditomorpha</taxon>
        <taxon>Strongyloidea</taxon>
        <taxon>Ancylostomatidae</taxon>
        <taxon>Bunostominae</taxon>
        <taxon>Necator</taxon>
    </lineage>
</organism>
<gene>
    <name evidence="2" type="ORF">NECAME_00350</name>
</gene>
<dbReference type="AlphaFoldDB" id="W2TD85"/>
<dbReference type="CTD" id="25340394"/>